<evidence type="ECO:0000256" key="6">
    <source>
        <dbReference type="SAM" id="Phobius"/>
    </source>
</evidence>
<comment type="subcellular location">
    <subcellularLocation>
        <location evidence="1">Cell membrane</location>
        <topology evidence="1">Multi-pass membrane protein</topology>
    </subcellularLocation>
</comment>
<dbReference type="PANTHER" id="PTHR43124">
    <property type="entry name" value="PURINE EFFLUX PUMP PBUE"/>
    <property type="match status" value="1"/>
</dbReference>
<dbReference type="InterPro" id="IPR020846">
    <property type="entry name" value="MFS_dom"/>
</dbReference>
<accession>B8KQR4</accession>
<evidence type="ECO:0000259" key="7">
    <source>
        <dbReference type="PROSITE" id="PS50850"/>
    </source>
</evidence>
<evidence type="ECO:0000313" key="8">
    <source>
        <dbReference type="EMBL" id="EED34661.1"/>
    </source>
</evidence>
<evidence type="ECO:0000256" key="4">
    <source>
        <dbReference type="ARBA" id="ARBA00022989"/>
    </source>
</evidence>
<dbReference type="eggNOG" id="COG2814">
    <property type="taxonomic scope" value="Bacteria"/>
</dbReference>
<dbReference type="AlphaFoldDB" id="B8KQR4"/>
<dbReference type="InterPro" id="IPR050189">
    <property type="entry name" value="MFS_Efflux_Transporters"/>
</dbReference>
<dbReference type="EMBL" id="DS999411">
    <property type="protein sequence ID" value="EED34661.1"/>
    <property type="molecule type" value="Genomic_DNA"/>
</dbReference>
<dbReference type="InterPro" id="IPR011701">
    <property type="entry name" value="MFS"/>
</dbReference>
<dbReference type="OrthoDB" id="8986049at2"/>
<keyword evidence="9" id="KW-1185">Reference proteome</keyword>
<keyword evidence="2" id="KW-1003">Cell membrane</keyword>
<evidence type="ECO:0000256" key="5">
    <source>
        <dbReference type="ARBA" id="ARBA00023136"/>
    </source>
</evidence>
<dbReference type="STRING" id="565045.NOR51B_599"/>
<dbReference type="Gene3D" id="1.20.1250.20">
    <property type="entry name" value="MFS general substrate transporter like domains"/>
    <property type="match status" value="2"/>
</dbReference>
<evidence type="ECO:0000256" key="2">
    <source>
        <dbReference type="ARBA" id="ARBA00022475"/>
    </source>
</evidence>
<dbReference type="InterPro" id="IPR036259">
    <property type="entry name" value="MFS_trans_sf"/>
</dbReference>
<evidence type="ECO:0000256" key="3">
    <source>
        <dbReference type="ARBA" id="ARBA00022692"/>
    </source>
</evidence>
<dbReference type="GO" id="GO:0005886">
    <property type="term" value="C:plasma membrane"/>
    <property type="evidence" value="ECO:0007669"/>
    <property type="project" value="UniProtKB-SubCell"/>
</dbReference>
<sequence length="397" mass="42332">MSDQHLGNTGEEVHPSHPLSLFSAILLGVIGAAVFIVQPGFVQGLVKYYHFSEQSAGYVASVEMWGIALTTLVIAVVVNRFSWRVILAVSIALMACGNFFSIFTDTPAVFASWRFVAGIGSGGLISLTFTIIGLTANPDRNFGYLIMAVLTFGALGLWVMPLALSIVGIPGVLLFFTLFTLLGLPFVRYLPTSGDTHAQVETDAVDLPLWQRGMAVTAMFLYFTGQGVVWVYLFLIGVEGGASEQQVANGLTLSQFLGIAGAFAAVLITIRFGRLTPITFGILGGIIPLFFLIGEMGALVYGVAVSVYNFAWNMTHPFLLAALASFDRKGTVVTHGVAAQMLGLAVGPAIAAYFISPGQFASVNGLGIGFFALALFFIAVPVLEHRRRIRSGIELSS</sequence>
<evidence type="ECO:0000313" key="9">
    <source>
        <dbReference type="Proteomes" id="UP000004699"/>
    </source>
</evidence>
<feature type="domain" description="Major facilitator superfamily (MFS) profile" evidence="7">
    <location>
        <begin position="19"/>
        <end position="387"/>
    </location>
</feature>
<feature type="transmembrane region" description="Helical" evidence="6">
    <location>
        <begin position="219"/>
        <end position="238"/>
    </location>
</feature>
<dbReference type="Pfam" id="PF07690">
    <property type="entry name" value="MFS_1"/>
    <property type="match status" value="1"/>
</dbReference>
<dbReference type="SUPFAM" id="SSF103473">
    <property type="entry name" value="MFS general substrate transporter"/>
    <property type="match status" value="1"/>
</dbReference>
<reference evidence="9" key="1">
    <citation type="journal article" date="2013" name="BMC Microbiol.">
        <title>Taxonomy and evolution of bacteriochlorophyll a-containing members of the OM60/NOR5 clade of marine gammaproteobacteria: description of Luminiphilus syltensis gen. nov., sp. nov., reclassification of Haliea rubra as Pseudohaliea rubra gen. nov., comb. nov., and emendation of Chromatocurvus halotolerans.</title>
        <authorList>
            <person name="Spring S."/>
            <person name="Riedel T."/>
            <person name="Sproer C."/>
            <person name="Yan S."/>
            <person name="Harder J."/>
            <person name="Fuchs B.M."/>
        </authorList>
    </citation>
    <scope>NUCLEOTIDE SEQUENCE [LARGE SCALE GENOMIC DNA]</scope>
    <source>
        <strain evidence="9">NOR51-B</strain>
    </source>
</reference>
<dbReference type="RefSeq" id="WP_009019409.1">
    <property type="nucleotide sequence ID" value="NZ_DS999411.1"/>
</dbReference>
<feature type="transmembrane region" description="Helical" evidence="6">
    <location>
        <begin position="310"/>
        <end position="326"/>
    </location>
</feature>
<dbReference type="GO" id="GO:0022857">
    <property type="term" value="F:transmembrane transporter activity"/>
    <property type="evidence" value="ECO:0007669"/>
    <property type="project" value="InterPro"/>
</dbReference>
<dbReference type="HOGENOM" id="CLU_058215_1_0_6"/>
<name>B8KQR4_9GAMM</name>
<feature type="transmembrane region" description="Helical" evidence="6">
    <location>
        <begin position="58"/>
        <end position="78"/>
    </location>
</feature>
<organism evidence="8 9">
    <name type="scientific">Luminiphilus syltensis NOR5-1B</name>
    <dbReference type="NCBI Taxonomy" id="565045"/>
    <lineage>
        <taxon>Bacteria</taxon>
        <taxon>Pseudomonadati</taxon>
        <taxon>Pseudomonadota</taxon>
        <taxon>Gammaproteobacteria</taxon>
        <taxon>Cellvibrionales</taxon>
        <taxon>Halieaceae</taxon>
        <taxon>Luminiphilus</taxon>
    </lineage>
</organism>
<feature type="transmembrane region" description="Helical" evidence="6">
    <location>
        <begin position="85"/>
        <end position="103"/>
    </location>
</feature>
<keyword evidence="3 6" id="KW-0812">Transmembrane</keyword>
<dbReference type="PANTHER" id="PTHR43124:SF10">
    <property type="entry name" value="PURINE EFFLUX PUMP PBUE"/>
    <property type="match status" value="1"/>
</dbReference>
<feature type="transmembrane region" description="Helical" evidence="6">
    <location>
        <begin position="142"/>
        <end position="160"/>
    </location>
</feature>
<feature type="transmembrane region" description="Helical" evidence="6">
    <location>
        <begin position="250"/>
        <end position="270"/>
    </location>
</feature>
<feature type="transmembrane region" description="Helical" evidence="6">
    <location>
        <begin position="333"/>
        <end position="355"/>
    </location>
</feature>
<proteinExistence type="predicted"/>
<feature type="transmembrane region" description="Helical" evidence="6">
    <location>
        <begin position="115"/>
        <end position="135"/>
    </location>
</feature>
<keyword evidence="5 6" id="KW-0472">Membrane</keyword>
<gene>
    <name evidence="8" type="ORF">NOR51B_599</name>
</gene>
<feature type="transmembrane region" description="Helical" evidence="6">
    <location>
        <begin position="361"/>
        <end position="383"/>
    </location>
</feature>
<dbReference type="Proteomes" id="UP000004699">
    <property type="component" value="Unassembled WGS sequence"/>
</dbReference>
<feature type="transmembrane region" description="Helical" evidence="6">
    <location>
        <begin position="166"/>
        <end position="187"/>
    </location>
</feature>
<keyword evidence="4 6" id="KW-1133">Transmembrane helix</keyword>
<feature type="transmembrane region" description="Helical" evidence="6">
    <location>
        <begin position="21"/>
        <end position="38"/>
    </location>
</feature>
<feature type="transmembrane region" description="Helical" evidence="6">
    <location>
        <begin position="282"/>
        <end position="304"/>
    </location>
</feature>
<evidence type="ECO:0000256" key="1">
    <source>
        <dbReference type="ARBA" id="ARBA00004651"/>
    </source>
</evidence>
<protein>
    <submittedName>
        <fullName evidence="8">Major facilitator superfamily protein</fullName>
    </submittedName>
</protein>
<dbReference type="PROSITE" id="PS50850">
    <property type="entry name" value="MFS"/>
    <property type="match status" value="1"/>
</dbReference>